<evidence type="ECO:0000256" key="2">
    <source>
        <dbReference type="ARBA" id="ARBA00022741"/>
    </source>
</evidence>
<evidence type="ECO:0000256" key="1">
    <source>
        <dbReference type="ARBA" id="ARBA00022723"/>
    </source>
</evidence>
<reference evidence="7 8" key="1">
    <citation type="submission" date="2014-07" db="EMBL/GenBank/DDBJ databases">
        <title>Comparative analysis of Nitrosococcus oceani genome inventories of strains from Pacific and Atlantic gyres.</title>
        <authorList>
            <person name="Lim C.K."/>
            <person name="Wang L."/>
            <person name="Sayavedra-Soto L.A."/>
            <person name="Klotz M.G."/>
        </authorList>
    </citation>
    <scope>NUCLEOTIDE SEQUENCE [LARGE SCALE GENOMIC DNA]</scope>
    <source>
        <strain evidence="7 8">C-27</strain>
    </source>
</reference>
<organism evidence="7 8">
    <name type="scientific">Nitrosococcus oceani C-27</name>
    <dbReference type="NCBI Taxonomy" id="314279"/>
    <lineage>
        <taxon>Bacteria</taxon>
        <taxon>Pseudomonadati</taxon>
        <taxon>Pseudomonadota</taxon>
        <taxon>Gammaproteobacteria</taxon>
        <taxon>Chromatiales</taxon>
        <taxon>Chromatiaceae</taxon>
        <taxon>Nitrosococcus</taxon>
    </lineage>
</organism>
<dbReference type="Gene3D" id="3.30.470.20">
    <property type="entry name" value="ATP-grasp fold, B domain"/>
    <property type="match status" value="1"/>
</dbReference>
<dbReference type="Proteomes" id="UP000028839">
    <property type="component" value="Unassembled WGS sequence"/>
</dbReference>
<dbReference type="Pfam" id="PF08443">
    <property type="entry name" value="RimK"/>
    <property type="match status" value="1"/>
</dbReference>
<keyword evidence="1" id="KW-0479">Metal-binding</keyword>
<dbReference type="SUPFAM" id="SSF56059">
    <property type="entry name" value="Glutathione synthetase ATP-binding domain-like"/>
    <property type="match status" value="1"/>
</dbReference>
<dbReference type="GO" id="GO:0016879">
    <property type="term" value="F:ligase activity, forming carbon-nitrogen bonds"/>
    <property type="evidence" value="ECO:0007669"/>
    <property type="project" value="TreeGrafter"/>
</dbReference>
<protein>
    <submittedName>
        <fullName evidence="7">Peptidase S6</fullName>
    </submittedName>
</protein>
<dbReference type="PROSITE" id="PS50975">
    <property type="entry name" value="ATP_GRASP"/>
    <property type="match status" value="1"/>
</dbReference>
<dbReference type="PANTHER" id="PTHR21621">
    <property type="entry name" value="RIBOSOMAL PROTEIN S6 MODIFICATION PROTEIN"/>
    <property type="match status" value="1"/>
</dbReference>
<dbReference type="GO" id="GO:0005524">
    <property type="term" value="F:ATP binding"/>
    <property type="evidence" value="ECO:0007669"/>
    <property type="project" value="UniProtKB-UniRule"/>
</dbReference>
<evidence type="ECO:0000256" key="4">
    <source>
        <dbReference type="ARBA" id="ARBA00023211"/>
    </source>
</evidence>
<dbReference type="Gene3D" id="3.40.50.20">
    <property type="match status" value="1"/>
</dbReference>
<feature type="domain" description="ATP-grasp" evidence="6">
    <location>
        <begin position="126"/>
        <end position="309"/>
    </location>
</feature>
<dbReference type="GO" id="GO:0005737">
    <property type="term" value="C:cytoplasm"/>
    <property type="evidence" value="ECO:0007669"/>
    <property type="project" value="TreeGrafter"/>
</dbReference>
<dbReference type="EMBL" id="JPGN01000009">
    <property type="protein sequence ID" value="KFI20742.1"/>
    <property type="molecule type" value="Genomic_DNA"/>
</dbReference>
<evidence type="ECO:0000313" key="8">
    <source>
        <dbReference type="Proteomes" id="UP000028839"/>
    </source>
</evidence>
<keyword evidence="2 5" id="KW-0547">Nucleotide-binding</keyword>
<keyword evidence="3 5" id="KW-0067">ATP-binding</keyword>
<dbReference type="InterPro" id="IPR013651">
    <property type="entry name" value="ATP-grasp_RimK-type"/>
</dbReference>
<keyword evidence="4" id="KW-0464">Manganese</keyword>
<evidence type="ECO:0000256" key="3">
    <source>
        <dbReference type="ARBA" id="ARBA00022840"/>
    </source>
</evidence>
<proteinExistence type="predicted"/>
<dbReference type="InterPro" id="IPR004666">
    <property type="entry name" value="Rp_bS6_RimK/Lys_biosynth_LsyX"/>
</dbReference>
<sequence length="326" mass="35603">MTSKKTGGSLQVIRPAYLPMLRIVIFNNSHGWHSKQLEAALAPQGVAIIRSNLAQCRIDLDSPSGLHIPGLGGDLPDAAIVRGIAAGSFEQITLRLDVLHTLAEFGIPVLNTASAIERTVDKARTSLLLRHRRVPTPRAWACEDLAQARHLSAQAQREKRELVLKPLFGCQGQGIIRIGKPADLEACEPTGGLYYLQEFIRPAQPNIWQDWRVFVIGHRPIAAMVRRGQGWITNVARGAQYFPAPLEREIGALACQATQAVAVDYGGVDIIQTPAQGFQVLEVNSIPSWKALQQTTEVNIAGALAKNLLERLHSSYFAHSGSSQKI</sequence>
<gene>
    <name evidence="7" type="ORF">IB75_01320</name>
</gene>
<evidence type="ECO:0000259" key="6">
    <source>
        <dbReference type="PROSITE" id="PS50975"/>
    </source>
</evidence>
<accession>A0A0E2ZQY6</accession>
<dbReference type="NCBIfam" id="TIGR00768">
    <property type="entry name" value="rimK_fam"/>
    <property type="match status" value="1"/>
</dbReference>
<name>A0A0E2ZQY6_9GAMM</name>
<dbReference type="PANTHER" id="PTHR21621:SF0">
    <property type="entry name" value="BETA-CITRYLGLUTAMATE SYNTHASE B-RELATED"/>
    <property type="match status" value="1"/>
</dbReference>
<dbReference type="HOGENOM" id="CLU_054353_2_0_6"/>
<dbReference type="InterPro" id="IPR011761">
    <property type="entry name" value="ATP-grasp"/>
</dbReference>
<dbReference type="AlphaFoldDB" id="A0A0E2ZQY6"/>
<comment type="caution">
    <text evidence="7">The sequence shown here is derived from an EMBL/GenBank/DDBJ whole genome shotgun (WGS) entry which is preliminary data.</text>
</comment>
<dbReference type="GO" id="GO:0046872">
    <property type="term" value="F:metal ion binding"/>
    <property type="evidence" value="ECO:0007669"/>
    <property type="project" value="UniProtKB-KW"/>
</dbReference>
<evidence type="ECO:0000256" key="5">
    <source>
        <dbReference type="PROSITE-ProRule" id="PRU00409"/>
    </source>
</evidence>
<evidence type="ECO:0000313" key="7">
    <source>
        <dbReference type="EMBL" id="KFI20742.1"/>
    </source>
</evidence>